<comment type="caution">
    <text evidence="3">The sequence shown here is derived from an EMBL/GenBank/DDBJ whole genome shotgun (WGS) entry which is preliminary data.</text>
</comment>
<feature type="compositionally biased region" description="Polar residues" evidence="1">
    <location>
        <begin position="1"/>
        <end position="10"/>
    </location>
</feature>
<feature type="compositionally biased region" description="Basic and acidic residues" evidence="1">
    <location>
        <begin position="70"/>
        <end position="86"/>
    </location>
</feature>
<accession>A0A9N8E5X5</accession>
<dbReference type="EMBL" id="CAICTM010000653">
    <property type="protein sequence ID" value="CAB9514449.1"/>
    <property type="molecule type" value="Genomic_DNA"/>
</dbReference>
<evidence type="ECO:0000256" key="2">
    <source>
        <dbReference type="SAM" id="Phobius"/>
    </source>
</evidence>
<dbReference type="AlphaFoldDB" id="A0A9N8E5X5"/>
<feature type="region of interest" description="Disordered" evidence="1">
    <location>
        <begin position="1"/>
        <end position="20"/>
    </location>
</feature>
<keyword evidence="2" id="KW-0472">Membrane</keyword>
<protein>
    <recommendedName>
        <fullName evidence="5">Transmembrane protein</fullName>
    </recommendedName>
</protein>
<keyword evidence="4" id="KW-1185">Reference proteome</keyword>
<dbReference type="Proteomes" id="UP001153069">
    <property type="component" value="Unassembled WGS sequence"/>
</dbReference>
<evidence type="ECO:0008006" key="5">
    <source>
        <dbReference type="Google" id="ProtNLM"/>
    </source>
</evidence>
<dbReference type="OrthoDB" id="43947at2759"/>
<keyword evidence="2" id="KW-0812">Transmembrane</keyword>
<evidence type="ECO:0000313" key="4">
    <source>
        <dbReference type="Proteomes" id="UP001153069"/>
    </source>
</evidence>
<feature type="transmembrane region" description="Helical" evidence="2">
    <location>
        <begin position="20"/>
        <end position="41"/>
    </location>
</feature>
<sequence>MASQGTAGSKNTDDNSNKIGIPPIVIFSVCLAASAGFTMYTKRASSMLRTMEKVTERQKLRNPPRIGPPTKEEWEKMRPRWTDDDI</sequence>
<proteinExistence type="predicted"/>
<name>A0A9N8E5X5_9STRA</name>
<gene>
    <name evidence="3" type="ORF">SEMRO_654_G182040.1</name>
</gene>
<keyword evidence="2" id="KW-1133">Transmembrane helix</keyword>
<feature type="region of interest" description="Disordered" evidence="1">
    <location>
        <begin position="53"/>
        <end position="86"/>
    </location>
</feature>
<evidence type="ECO:0000313" key="3">
    <source>
        <dbReference type="EMBL" id="CAB9514449.1"/>
    </source>
</evidence>
<reference evidence="3" key="1">
    <citation type="submission" date="2020-06" db="EMBL/GenBank/DDBJ databases">
        <authorList>
            <consortium name="Plant Systems Biology data submission"/>
        </authorList>
    </citation>
    <scope>NUCLEOTIDE SEQUENCE</scope>
    <source>
        <strain evidence="3">D6</strain>
    </source>
</reference>
<evidence type="ECO:0000256" key="1">
    <source>
        <dbReference type="SAM" id="MobiDB-lite"/>
    </source>
</evidence>
<organism evidence="3 4">
    <name type="scientific">Seminavis robusta</name>
    <dbReference type="NCBI Taxonomy" id="568900"/>
    <lineage>
        <taxon>Eukaryota</taxon>
        <taxon>Sar</taxon>
        <taxon>Stramenopiles</taxon>
        <taxon>Ochrophyta</taxon>
        <taxon>Bacillariophyta</taxon>
        <taxon>Bacillariophyceae</taxon>
        <taxon>Bacillariophycidae</taxon>
        <taxon>Naviculales</taxon>
        <taxon>Naviculaceae</taxon>
        <taxon>Seminavis</taxon>
    </lineage>
</organism>